<keyword evidence="2" id="KW-0812">Transmembrane</keyword>
<reference evidence="4" key="2">
    <citation type="submission" date="2025-08" db="UniProtKB">
        <authorList>
            <consortium name="Ensembl"/>
        </authorList>
    </citation>
    <scope>IDENTIFICATION</scope>
</reference>
<dbReference type="Ensembl" id="ENSVURT00010000230.1">
    <property type="protein sequence ID" value="ENSVURP00010000202.1"/>
    <property type="gene ID" value="ENSVURG00010000191.1"/>
</dbReference>
<dbReference type="GO" id="GO:0038023">
    <property type="term" value="F:signaling receptor activity"/>
    <property type="evidence" value="ECO:0007669"/>
    <property type="project" value="InterPro"/>
</dbReference>
<gene>
    <name evidence="4" type="primary">LOC114034128</name>
</gene>
<dbReference type="STRING" id="29139.ENSVURP00010000202"/>
<dbReference type="SUPFAM" id="SSF54452">
    <property type="entry name" value="MHC antigen-recognition domain"/>
    <property type="match status" value="1"/>
</dbReference>
<protein>
    <recommendedName>
        <fullName evidence="3">MHC class I-like antigen recognition-like domain-containing protein</fullName>
    </recommendedName>
</protein>
<reference evidence="4" key="3">
    <citation type="submission" date="2025-09" db="UniProtKB">
        <authorList>
            <consortium name="Ensembl"/>
        </authorList>
    </citation>
    <scope>IDENTIFICATION</scope>
</reference>
<dbReference type="InterPro" id="IPR011161">
    <property type="entry name" value="MHC_I-like_Ag-recog"/>
</dbReference>
<keyword evidence="2" id="KW-0472">Membrane</keyword>
<dbReference type="Proteomes" id="UP000314987">
    <property type="component" value="Unassembled WGS sequence"/>
</dbReference>
<dbReference type="InterPro" id="IPR037055">
    <property type="entry name" value="MHC_I-like_Ag-recog_sf"/>
</dbReference>
<dbReference type="GeneTree" id="ENSGT00390000001159"/>
<keyword evidence="2" id="KW-1133">Transmembrane helix</keyword>
<evidence type="ECO:0000313" key="4">
    <source>
        <dbReference type="Ensembl" id="ENSVURP00010000202.1"/>
    </source>
</evidence>
<evidence type="ECO:0000256" key="1">
    <source>
        <dbReference type="ARBA" id="ARBA00023180"/>
    </source>
</evidence>
<dbReference type="InterPro" id="IPR015669">
    <property type="entry name" value="Endothetial_C_recpt"/>
</dbReference>
<dbReference type="PANTHER" id="PTHR15349:SF0">
    <property type="entry name" value="ENDOTHELIAL PROTEIN C RECEPTOR"/>
    <property type="match status" value="1"/>
</dbReference>
<evidence type="ECO:0000313" key="5">
    <source>
        <dbReference type="Proteomes" id="UP000314987"/>
    </source>
</evidence>
<dbReference type="AlphaFoldDB" id="A0A4X2JSX6"/>
<name>A0A4X2JSX6_VOMUR</name>
<organism evidence="4 5">
    <name type="scientific">Vombatus ursinus</name>
    <name type="common">Common wombat</name>
    <dbReference type="NCBI Taxonomy" id="29139"/>
    <lineage>
        <taxon>Eukaryota</taxon>
        <taxon>Metazoa</taxon>
        <taxon>Chordata</taxon>
        <taxon>Craniata</taxon>
        <taxon>Vertebrata</taxon>
        <taxon>Euteleostomi</taxon>
        <taxon>Mammalia</taxon>
        <taxon>Metatheria</taxon>
        <taxon>Diprotodontia</taxon>
        <taxon>Vombatidae</taxon>
        <taxon>Vombatus</taxon>
    </lineage>
</organism>
<dbReference type="Gene3D" id="3.30.500.10">
    <property type="entry name" value="MHC class I-like antigen recognition-like"/>
    <property type="match status" value="1"/>
</dbReference>
<dbReference type="Pfam" id="PF16497">
    <property type="entry name" value="MHC_I_3"/>
    <property type="match status" value="1"/>
</dbReference>
<keyword evidence="1" id="KW-0325">Glycoprotein</keyword>
<dbReference type="GO" id="GO:0005615">
    <property type="term" value="C:extracellular space"/>
    <property type="evidence" value="ECO:0007669"/>
    <property type="project" value="TreeGrafter"/>
</dbReference>
<reference evidence="5" key="1">
    <citation type="submission" date="2018-12" db="EMBL/GenBank/DDBJ databases">
        <authorList>
            <person name="Yazar S."/>
        </authorList>
    </citation>
    <scope>NUCLEOTIDE SEQUENCE [LARGE SCALE GENOMIC DNA]</scope>
</reference>
<sequence length="254" mass="29288">MLRDIHVNIYTYIPPYHYHHYQTHTCIQAHAQVHTSFLPLGHILMSICSQSFLMLQISHFWDPFSVQFWGNASLEGWTTHTLEGSGHNITIQQLKPLESPERWKQTKEHLLKYLDNFQVLVQLVNKERGVAFPLTLRCFLGCELPPDGQDAHVFFEVALNGSSFVSFQPEKVLWSLYNFALKQLNGYNQTRFELLEFLQDTCVNFLKQHMNRVSKSASRDSRSYTMLILGIIMGVFTISSVAVGIFLCTGGRWS</sequence>
<evidence type="ECO:0000256" key="2">
    <source>
        <dbReference type="SAM" id="Phobius"/>
    </source>
</evidence>
<feature type="transmembrane region" description="Helical" evidence="2">
    <location>
        <begin position="224"/>
        <end position="247"/>
    </location>
</feature>
<feature type="domain" description="MHC class I-like antigen recognition-like" evidence="3">
    <location>
        <begin position="50"/>
        <end position="208"/>
    </location>
</feature>
<dbReference type="InterPro" id="IPR011162">
    <property type="entry name" value="MHC_I/II-like_Ag-recog"/>
</dbReference>
<proteinExistence type="predicted"/>
<evidence type="ECO:0000259" key="3">
    <source>
        <dbReference type="Pfam" id="PF16497"/>
    </source>
</evidence>
<accession>A0A4X2JSX6</accession>
<keyword evidence="5" id="KW-1185">Reference proteome</keyword>
<dbReference type="OMA" id="HILMSIC"/>
<dbReference type="PANTHER" id="PTHR15349">
    <property type="entry name" value="ENDOTHELIAL PROTEIN C RECEPTOR"/>
    <property type="match status" value="1"/>
</dbReference>
<dbReference type="GO" id="GO:0050819">
    <property type="term" value="P:negative regulation of coagulation"/>
    <property type="evidence" value="ECO:0007669"/>
    <property type="project" value="TreeGrafter"/>
</dbReference>